<name>A0A1H3AZD5_9GAMM</name>
<dbReference type="STRING" id="488533.SAMN04487960_108163"/>
<feature type="region of interest" description="Disordered" evidence="3">
    <location>
        <begin position="228"/>
        <end position="268"/>
    </location>
</feature>
<keyword evidence="2" id="KW-0732">Signal</keyword>
<proteinExistence type="predicted"/>
<gene>
    <name evidence="5" type="ORF">SAMN04487960_108163</name>
</gene>
<feature type="domain" description="Imelysin-like" evidence="4">
    <location>
        <begin position="48"/>
        <end position="232"/>
    </location>
</feature>
<dbReference type="PROSITE" id="PS51257">
    <property type="entry name" value="PROKAR_LIPOPROTEIN"/>
    <property type="match status" value="1"/>
</dbReference>
<dbReference type="Proteomes" id="UP000199675">
    <property type="component" value="Unassembled WGS sequence"/>
</dbReference>
<accession>A0A1H3AZD5</accession>
<dbReference type="OrthoDB" id="9764688at2"/>
<dbReference type="GO" id="GO:0030313">
    <property type="term" value="C:cell envelope"/>
    <property type="evidence" value="ECO:0007669"/>
    <property type="project" value="UniProtKB-SubCell"/>
</dbReference>
<evidence type="ECO:0000313" key="6">
    <source>
        <dbReference type="Proteomes" id="UP000199675"/>
    </source>
</evidence>
<dbReference type="EMBL" id="FNNE01000008">
    <property type="protein sequence ID" value="SDX35092.1"/>
    <property type="molecule type" value="Genomic_DNA"/>
</dbReference>
<evidence type="ECO:0000256" key="1">
    <source>
        <dbReference type="ARBA" id="ARBA00004196"/>
    </source>
</evidence>
<dbReference type="AlphaFoldDB" id="A0A1H3AZD5"/>
<sequence>MKWQLRATLLSALALSACNPTTEPGQAPLPIPDKTVTNSETTTWVSRHSQAVCDSTAELHQALTGFLDTPTADTLGTSQQIWTQAHNHYRLLATGYRLAGLLPPHVTDDRDTVDGWPLIPGYLDQVPGYPHSGLVYSEVPLTPDFLTTEHQSTDFGYLTLGFHPLEFMLWGNPGESLEDQAQKFVGGAEDPDTMDIPGRRRDLTRLISNLLKRSAEPLCAAAEQSRLSAALTSAHSPGGLPDDLSLAPHEPPVTGESSGVAESEEPGQ</sequence>
<keyword evidence="6" id="KW-1185">Reference proteome</keyword>
<comment type="subcellular location">
    <subcellularLocation>
        <location evidence="1">Cell envelope</location>
    </subcellularLocation>
</comment>
<evidence type="ECO:0000313" key="5">
    <source>
        <dbReference type="EMBL" id="SDX35092.1"/>
    </source>
</evidence>
<dbReference type="InterPro" id="IPR018976">
    <property type="entry name" value="Imelysin-like"/>
</dbReference>
<organism evidence="5 6">
    <name type="scientific">Marinobacter mobilis</name>
    <dbReference type="NCBI Taxonomy" id="488533"/>
    <lineage>
        <taxon>Bacteria</taxon>
        <taxon>Pseudomonadati</taxon>
        <taxon>Pseudomonadota</taxon>
        <taxon>Gammaproteobacteria</taxon>
        <taxon>Pseudomonadales</taxon>
        <taxon>Marinobacteraceae</taxon>
        <taxon>Marinobacter</taxon>
    </lineage>
</organism>
<dbReference type="Gene3D" id="1.20.1420.20">
    <property type="entry name" value="M75 peptidase, HXXE motif"/>
    <property type="match status" value="1"/>
</dbReference>
<reference evidence="5 6" key="1">
    <citation type="submission" date="2016-10" db="EMBL/GenBank/DDBJ databases">
        <authorList>
            <person name="de Groot N.N."/>
        </authorList>
    </citation>
    <scope>NUCLEOTIDE SEQUENCE [LARGE SCALE GENOMIC DNA]</scope>
    <source>
        <strain evidence="5 6">CGMCC 1.7059</strain>
    </source>
</reference>
<protein>
    <submittedName>
        <fullName evidence="5">Imelysin</fullName>
    </submittedName>
</protein>
<dbReference type="RefSeq" id="WP_091815449.1">
    <property type="nucleotide sequence ID" value="NZ_FNNE01000008.1"/>
</dbReference>
<evidence type="ECO:0000256" key="2">
    <source>
        <dbReference type="ARBA" id="ARBA00022729"/>
    </source>
</evidence>
<evidence type="ECO:0000259" key="4">
    <source>
        <dbReference type="Pfam" id="PF09375"/>
    </source>
</evidence>
<dbReference type="InterPro" id="IPR038352">
    <property type="entry name" value="Imelysin_sf"/>
</dbReference>
<dbReference type="Pfam" id="PF09375">
    <property type="entry name" value="Peptidase_M75"/>
    <property type="match status" value="1"/>
</dbReference>
<evidence type="ECO:0000256" key="3">
    <source>
        <dbReference type="SAM" id="MobiDB-lite"/>
    </source>
</evidence>